<dbReference type="EMBL" id="CP017599">
    <property type="protein sequence ID" value="AOX01801.1"/>
    <property type="molecule type" value="Genomic_DNA"/>
</dbReference>
<dbReference type="AlphaFoldDB" id="A0A1D8TVY2"/>
<dbReference type="STRING" id="1458985.BJP34_22310"/>
<proteinExistence type="predicted"/>
<gene>
    <name evidence="1" type="ORF">BJP34_22310</name>
</gene>
<dbReference type="InterPro" id="IPR011990">
    <property type="entry name" value="TPR-like_helical_dom_sf"/>
</dbReference>
<evidence type="ECO:0000313" key="1">
    <source>
        <dbReference type="EMBL" id="AOX01801.1"/>
    </source>
</evidence>
<dbReference type="Gene3D" id="1.25.40.10">
    <property type="entry name" value="Tetratricopeptide repeat domain"/>
    <property type="match status" value="2"/>
</dbReference>
<dbReference type="Proteomes" id="UP000177870">
    <property type="component" value="Chromosome"/>
</dbReference>
<accession>A0A1D8TVY2</accession>
<name>A0A1D8TVY2_9CYAN</name>
<organism evidence="1 2">
    <name type="scientific">Moorena producens PAL-8-15-08-1</name>
    <dbReference type="NCBI Taxonomy" id="1458985"/>
    <lineage>
        <taxon>Bacteria</taxon>
        <taxon>Bacillati</taxon>
        <taxon>Cyanobacteriota</taxon>
        <taxon>Cyanophyceae</taxon>
        <taxon>Coleofasciculales</taxon>
        <taxon>Coleofasciculaceae</taxon>
        <taxon>Moorena</taxon>
    </lineage>
</organism>
<protein>
    <recommendedName>
        <fullName evidence="3">MalT-like TPR region domain-containing protein</fullName>
    </recommendedName>
</protein>
<evidence type="ECO:0000313" key="2">
    <source>
        <dbReference type="Proteomes" id="UP000177870"/>
    </source>
</evidence>
<dbReference type="OrthoDB" id="459488at2"/>
<sequence>MTETPDRESAKTKLIEQLLQATKESDHDPLIGNKLPQTVETLLTDNLELLYDDFPKVLKNWATDKFNTTELSEAQEIAKTIANFSNIICILYQGKEKINREIALAGYQVSLEVITRETLPDKWAALQHNIALTYLWRILGEKEENIEKAREASELTLEVFSKKKYPYEWARSQQNLGIGYRQRVRGNKEDNLEEAIRRYHLALEVYTETDYPYKWAQIQYNLNHAYAERISGEKTENFKKEIEAALLALKVFSKEEYPYLWAQTHNSIGLAYRDSIEGDTAENLEKAITAFQLALEVLSSEDYREDWAMVQNNLGTAYRRRIRENQAENIKKAIKAYELALEVYTLEGFPHYHLDTLFNRGLAYLYASNFVKAYDDFKGAINTVELLRTEIISSPSANENSSVSEGIDTKKQKFAEEWNSLYQRMVEVCLKQKKITEAIEYVERSKTRNLVEEILRRDQNTIFPPEVVTQLEKYREKIAEAQKQIQQGKADNPTALIQHLKEWRQQRNDLQDQYLRIGSSFNFEEFQKKLDVI</sequence>
<dbReference type="SUPFAM" id="SSF48452">
    <property type="entry name" value="TPR-like"/>
    <property type="match status" value="2"/>
</dbReference>
<dbReference type="KEGG" id="mpro:BJP34_22310"/>
<evidence type="ECO:0008006" key="3">
    <source>
        <dbReference type="Google" id="ProtNLM"/>
    </source>
</evidence>
<dbReference type="RefSeq" id="WP_070394234.1">
    <property type="nucleotide sequence ID" value="NZ_CP017599.1"/>
</dbReference>
<reference evidence="2" key="1">
    <citation type="submission" date="2016-10" db="EMBL/GenBank/DDBJ databases">
        <title>Comparative genomics uncovers the prolific and rare metabolic potential of the cyanobacterial genus Moorea.</title>
        <authorList>
            <person name="Leao T."/>
            <person name="Castelao G."/>
            <person name="Korobeynikov A."/>
            <person name="Monroe E.A."/>
            <person name="Podell S."/>
            <person name="Glukhov E."/>
            <person name="Allen E."/>
            <person name="Gerwick W.H."/>
            <person name="Gerwick L."/>
        </authorList>
    </citation>
    <scope>NUCLEOTIDE SEQUENCE [LARGE SCALE GENOMIC DNA]</scope>
    <source>
        <strain evidence="2">PAL-8-15-08-1</strain>
    </source>
</reference>